<evidence type="ECO:0000256" key="1">
    <source>
        <dbReference type="SAM" id="MobiDB-lite"/>
    </source>
</evidence>
<dbReference type="OrthoDB" id="4244645at2"/>
<dbReference type="AlphaFoldDB" id="A0A1M7NFE6"/>
<feature type="compositionally biased region" description="Basic residues" evidence="1">
    <location>
        <begin position="49"/>
        <end position="59"/>
    </location>
</feature>
<name>A0A1M7NFE6_9ACTN</name>
<keyword evidence="3" id="KW-1185">Reference proteome</keyword>
<dbReference type="Proteomes" id="UP000184111">
    <property type="component" value="Unassembled WGS sequence"/>
</dbReference>
<feature type="compositionally biased region" description="Basic and acidic residues" evidence="1">
    <location>
        <begin position="31"/>
        <end position="41"/>
    </location>
</feature>
<reference evidence="2 3" key="1">
    <citation type="submission" date="2016-11" db="EMBL/GenBank/DDBJ databases">
        <authorList>
            <person name="Jaros S."/>
            <person name="Januszkiewicz K."/>
            <person name="Wedrychowicz H."/>
        </authorList>
    </citation>
    <scope>NUCLEOTIDE SEQUENCE [LARGE SCALE GENOMIC DNA]</scope>
    <source>
        <strain evidence="2 3">CGMCC 4.2025</strain>
    </source>
</reference>
<dbReference type="EMBL" id="FRBI01000018">
    <property type="protein sequence ID" value="SHN02419.1"/>
    <property type="molecule type" value="Genomic_DNA"/>
</dbReference>
<evidence type="ECO:0000313" key="2">
    <source>
        <dbReference type="EMBL" id="SHN02419.1"/>
    </source>
</evidence>
<accession>A0A1M7NFE6</accession>
<sequence length="59" mass="6770">MSNKNSPARGQHGLGARGQGKPLYYHTQIPHAERQSKDPLLAKRQQPHDHRRQNGHWVP</sequence>
<dbReference type="STRING" id="310782.SAMN05216499_118109"/>
<protein>
    <submittedName>
        <fullName evidence="2">Uncharacterized protein</fullName>
    </submittedName>
</protein>
<proteinExistence type="predicted"/>
<dbReference type="RefSeq" id="WP_073501120.1">
    <property type="nucleotide sequence ID" value="NZ_FRBI01000018.1"/>
</dbReference>
<gene>
    <name evidence="2" type="ORF">SAMN05216499_118109</name>
</gene>
<feature type="region of interest" description="Disordered" evidence="1">
    <location>
        <begin position="1"/>
        <end position="59"/>
    </location>
</feature>
<evidence type="ECO:0000313" key="3">
    <source>
        <dbReference type="Proteomes" id="UP000184111"/>
    </source>
</evidence>
<organism evidence="2 3">
    <name type="scientific">Actinacidiphila paucisporea</name>
    <dbReference type="NCBI Taxonomy" id="310782"/>
    <lineage>
        <taxon>Bacteria</taxon>
        <taxon>Bacillati</taxon>
        <taxon>Actinomycetota</taxon>
        <taxon>Actinomycetes</taxon>
        <taxon>Kitasatosporales</taxon>
        <taxon>Streptomycetaceae</taxon>
        <taxon>Actinacidiphila</taxon>
    </lineage>
</organism>